<dbReference type="SUPFAM" id="SSF69287">
    <property type="entry name" value="Urease metallochaperone UreE, N-terminal domain"/>
    <property type="match status" value="1"/>
</dbReference>
<evidence type="ECO:0000313" key="8">
    <source>
        <dbReference type="EMBL" id="GHD22490.1"/>
    </source>
</evidence>
<dbReference type="GO" id="GO:0051082">
    <property type="term" value="F:unfolded protein binding"/>
    <property type="evidence" value="ECO:0007669"/>
    <property type="project" value="UniProtKB-UniRule"/>
</dbReference>
<organism evidence="8 9">
    <name type="scientific">Tianweitania populi</name>
    <dbReference type="NCBI Taxonomy" id="1607949"/>
    <lineage>
        <taxon>Bacteria</taxon>
        <taxon>Pseudomonadati</taxon>
        <taxon>Pseudomonadota</taxon>
        <taxon>Alphaproteobacteria</taxon>
        <taxon>Hyphomicrobiales</taxon>
        <taxon>Phyllobacteriaceae</taxon>
        <taxon>Tianweitania</taxon>
    </lineage>
</organism>
<comment type="caution">
    <text evidence="8">The sequence shown here is derived from an EMBL/GenBank/DDBJ whole genome shotgun (WGS) entry which is preliminary data.</text>
</comment>
<dbReference type="Gene3D" id="2.60.260.20">
    <property type="entry name" value="Urease metallochaperone UreE, N-terminal domain"/>
    <property type="match status" value="1"/>
</dbReference>
<dbReference type="GO" id="GO:0006457">
    <property type="term" value="P:protein folding"/>
    <property type="evidence" value="ECO:0007669"/>
    <property type="project" value="InterPro"/>
</dbReference>
<feature type="compositionally biased region" description="Basic residues" evidence="6">
    <location>
        <begin position="153"/>
        <end position="162"/>
    </location>
</feature>
<reference evidence="8" key="2">
    <citation type="submission" date="2020-09" db="EMBL/GenBank/DDBJ databases">
        <authorList>
            <person name="Sun Q."/>
            <person name="Kim S."/>
        </authorList>
    </citation>
    <scope>NUCLEOTIDE SEQUENCE</scope>
    <source>
        <strain evidence="8">KCTC 42249</strain>
    </source>
</reference>
<keyword evidence="3 5" id="KW-0533">Nickel</keyword>
<accession>A0A8J3E0E1</accession>
<dbReference type="Proteomes" id="UP000630142">
    <property type="component" value="Unassembled WGS sequence"/>
</dbReference>
<dbReference type="Pfam" id="PF05194">
    <property type="entry name" value="UreE_C"/>
    <property type="match status" value="1"/>
</dbReference>
<dbReference type="InterPro" id="IPR007864">
    <property type="entry name" value="UreE_C_dom"/>
</dbReference>
<dbReference type="Pfam" id="PF02814">
    <property type="entry name" value="UreE_N"/>
    <property type="match status" value="1"/>
</dbReference>
<feature type="region of interest" description="Disordered" evidence="6">
    <location>
        <begin position="134"/>
        <end position="162"/>
    </location>
</feature>
<evidence type="ECO:0000256" key="2">
    <source>
        <dbReference type="ARBA" id="ARBA00022490"/>
    </source>
</evidence>
<gene>
    <name evidence="5 8" type="primary">ureE</name>
    <name evidence="8" type="ORF">GCM10016234_36990</name>
</gene>
<dbReference type="CDD" id="cd00571">
    <property type="entry name" value="UreE"/>
    <property type="match status" value="1"/>
</dbReference>
<reference evidence="8" key="1">
    <citation type="journal article" date="2014" name="Int. J. Syst. Evol. Microbiol.">
        <title>Complete genome sequence of Corynebacterium casei LMG S-19264T (=DSM 44701T), isolated from a smear-ripened cheese.</title>
        <authorList>
            <consortium name="US DOE Joint Genome Institute (JGI-PGF)"/>
            <person name="Walter F."/>
            <person name="Albersmeier A."/>
            <person name="Kalinowski J."/>
            <person name="Ruckert C."/>
        </authorList>
    </citation>
    <scope>NUCLEOTIDE SEQUENCE</scope>
    <source>
        <strain evidence="8">KCTC 42249</strain>
    </source>
</reference>
<evidence type="ECO:0000313" key="9">
    <source>
        <dbReference type="Proteomes" id="UP000630142"/>
    </source>
</evidence>
<dbReference type="InterPro" id="IPR004029">
    <property type="entry name" value="UreE_N"/>
</dbReference>
<dbReference type="InterPro" id="IPR012406">
    <property type="entry name" value="UreE"/>
</dbReference>
<dbReference type="HAMAP" id="MF_00822">
    <property type="entry name" value="UreE"/>
    <property type="match status" value="1"/>
</dbReference>
<dbReference type="GO" id="GO:0016151">
    <property type="term" value="F:nickel cation binding"/>
    <property type="evidence" value="ECO:0007669"/>
    <property type="project" value="UniProtKB-UniRule"/>
</dbReference>
<dbReference type="AlphaFoldDB" id="A0A8J3E0E1"/>
<proteinExistence type="inferred from homology"/>
<comment type="function">
    <text evidence="5">Involved in urease metallocenter assembly. Binds nickel. Probably functions as a nickel donor during metallocenter assembly.</text>
</comment>
<evidence type="ECO:0000256" key="4">
    <source>
        <dbReference type="ARBA" id="ARBA00023186"/>
    </source>
</evidence>
<dbReference type="Gene3D" id="3.30.70.790">
    <property type="entry name" value="UreE, C-terminal domain"/>
    <property type="match status" value="1"/>
</dbReference>
<protein>
    <recommendedName>
        <fullName evidence="5">Urease accessory protein UreE</fullName>
    </recommendedName>
</protein>
<dbReference type="GO" id="GO:0065003">
    <property type="term" value="P:protein-containing complex assembly"/>
    <property type="evidence" value="ECO:0007669"/>
    <property type="project" value="InterPro"/>
</dbReference>
<evidence type="ECO:0000256" key="5">
    <source>
        <dbReference type="HAMAP-Rule" id="MF_00822"/>
    </source>
</evidence>
<comment type="similarity">
    <text evidence="5">Belongs to the UreE family.</text>
</comment>
<feature type="domain" description="UreE urease accessory N-terminal" evidence="7">
    <location>
        <begin position="4"/>
        <end position="67"/>
    </location>
</feature>
<dbReference type="PIRSF" id="PIRSF036402">
    <property type="entry name" value="Ureas_acces_UreE"/>
    <property type="match status" value="1"/>
</dbReference>
<evidence type="ECO:0000259" key="7">
    <source>
        <dbReference type="SMART" id="SM00988"/>
    </source>
</evidence>
<keyword evidence="4 5" id="KW-0143">Chaperone</keyword>
<dbReference type="GO" id="GO:0019627">
    <property type="term" value="P:urea metabolic process"/>
    <property type="evidence" value="ECO:0007669"/>
    <property type="project" value="InterPro"/>
</dbReference>
<feature type="compositionally biased region" description="Basic and acidic residues" evidence="6">
    <location>
        <begin position="139"/>
        <end position="152"/>
    </location>
</feature>
<dbReference type="EMBL" id="BMZQ01000004">
    <property type="protein sequence ID" value="GHD22490.1"/>
    <property type="molecule type" value="Genomic_DNA"/>
</dbReference>
<dbReference type="RefSeq" id="WP_189506856.1">
    <property type="nucleotide sequence ID" value="NZ_BMZQ01000004.1"/>
</dbReference>
<dbReference type="SUPFAM" id="SSF69737">
    <property type="entry name" value="Urease metallochaperone UreE, C-terminal domain"/>
    <property type="match status" value="1"/>
</dbReference>
<dbReference type="InterPro" id="IPR036118">
    <property type="entry name" value="UreE_N_sf"/>
</dbReference>
<evidence type="ECO:0000256" key="3">
    <source>
        <dbReference type="ARBA" id="ARBA00022596"/>
    </source>
</evidence>
<keyword evidence="2 5" id="KW-0963">Cytoplasm</keyword>
<name>A0A8J3E0E1_9HYPH</name>
<evidence type="ECO:0000256" key="1">
    <source>
        <dbReference type="ARBA" id="ARBA00004496"/>
    </source>
</evidence>
<dbReference type="GO" id="GO:0005737">
    <property type="term" value="C:cytoplasm"/>
    <property type="evidence" value="ECO:0007669"/>
    <property type="project" value="UniProtKB-SubCell"/>
</dbReference>
<sequence length="162" mass="17900">MKRAVSHTHGLTSSQEIAGRVVLAHDERHLRRKRLSLQGGGDVLVDFPSAIVLADGDALVLEDGTLIAVSAAQEPLYEITARDPNHLAKLCWHLGNRHLPAQIEEHRILIGRDHVIRDMLIGLGARVSDVEAPFSPERGAYHGHGDDHGHDHAHSKHHHHHD</sequence>
<keyword evidence="9" id="KW-1185">Reference proteome</keyword>
<evidence type="ECO:0000256" key="6">
    <source>
        <dbReference type="SAM" id="MobiDB-lite"/>
    </source>
</evidence>
<comment type="subcellular location">
    <subcellularLocation>
        <location evidence="1 5">Cytoplasm</location>
    </subcellularLocation>
</comment>
<dbReference type="SMART" id="SM00988">
    <property type="entry name" value="UreE_N"/>
    <property type="match status" value="1"/>
</dbReference>